<feature type="region of interest" description="Disordered" evidence="1">
    <location>
        <begin position="180"/>
        <end position="228"/>
    </location>
</feature>
<dbReference type="EMBL" id="JAKLMC020000037">
    <property type="protein sequence ID" value="KAK5949282.1"/>
    <property type="molecule type" value="Genomic_DNA"/>
</dbReference>
<sequence>MTNSTMNAASEVSSTDENTASSREPLVRYRGGHLAPPIPAILICPRTDLDGSAAFAVQAAAEEAQYLEEAGLYGYPLVASQAATNANGMSQSSSKAYSNPVKSFNTASYQPYKHNSTSDTSITTIKQPVTSTAQTSVSSPAQLCFPLDSPVLQKTLKHNQARENSLKHLAPSQGMDLFADIPQLGSRGHPPPASGPPISRGDIETVMGYGGDKPTSEYDREDNHGSND</sequence>
<reference evidence="2 3" key="1">
    <citation type="submission" date="2022-12" db="EMBL/GenBank/DDBJ databases">
        <title>Genomic features and morphological characterization of a novel Knufia sp. strain isolated from spacecraft assembly facility.</title>
        <authorList>
            <person name="Teixeira M."/>
            <person name="Chander A.M."/>
            <person name="Stajich J.E."/>
            <person name="Venkateswaran K."/>
        </authorList>
    </citation>
    <scope>NUCLEOTIDE SEQUENCE [LARGE SCALE GENOMIC DNA]</scope>
    <source>
        <strain evidence="2 3">FJI-L2-BK-P2</strain>
    </source>
</reference>
<accession>A0AAN8IIN2</accession>
<comment type="caution">
    <text evidence="2">The sequence shown here is derived from an EMBL/GenBank/DDBJ whole genome shotgun (WGS) entry which is preliminary data.</text>
</comment>
<dbReference type="Proteomes" id="UP001316803">
    <property type="component" value="Unassembled WGS sequence"/>
</dbReference>
<dbReference type="AlphaFoldDB" id="A0AAN8IIN2"/>
<feature type="compositionally biased region" description="Polar residues" evidence="1">
    <location>
        <begin position="1"/>
        <end position="22"/>
    </location>
</feature>
<feature type="region of interest" description="Disordered" evidence="1">
    <location>
        <begin position="1"/>
        <end position="24"/>
    </location>
</feature>
<evidence type="ECO:0000313" key="3">
    <source>
        <dbReference type="Proteomes" id="UP001316803"/>
    </source>
</evidence>
<keyword evidence="3" id="KW-1185">Reference proteome</keyword>
<gene>
    <name evidence="2" type="ORF">OHC33_009635</name>
</gene>
<name>A0AAN8IIN2_9EURO</name>
<evidence type="ECO:0000256" key="1">
    <source>
        <dbReference type="SAM" id="MobiDB-lite"/>
    </source>
</evidence>
<feature type="compositionally biased region" description="Basic and acidic residues" evidence="1">
    <location>
        <begin position="214"/>
        <end position="228"/>
    </location>
</feature>
<proteinExistence type="predicted"/>
<protein>
    <submittedName>
        <fullName evidence="2">Uncharacterized protein</fullName>
    </submittedName>
</protein>
<evidence type="ECO:0000313" key="2">
    <source>
        <dbReference type="EMBL" id="KAK5949282.1"/>
    </source>
</evidence>
<organism evidence="2 3">
    <name type="scientific">Knufia fluminis</name>
    <dbReference type="NCBI Taxonomy" id="191047"/>
    <lineage>
        <taxon>Eukaryota</taxon>
        <taxon>Fungi</taxon>
        <taxon>Dikarya</taxon>
        <taxon>Ascomycota</taxon>
        <taxon>Pezizomycotina</taxon>
        <taxon>Eurotiomycetes</taxon>
        <taxon>Chaetothyriomycetidae</taxon>
        <taxon>Chaetothyriales</taxon>
        <taxon>Trichomeriaceae</taxon>
        <taxon>Knufia</taxon>
    </lineage>
</organism>